<dbReference type="SUPFAM" id="SSF52540">
    <property type="entry name" value="P-loop containing nucleoside triphosphate hydrolases"/>
    <property type="match status" value="1"/>
</dbReference>
<sequence>MSDFRRFQGGTSDDDDGGGGGGGRGGRGGGRGASRSSSSFWRSQRGRGRGGRGGGRGGSASGETFRAAAPGDRDRDVPGVIRSSSWRAPDPSASGALAPASTYQAGGRAPSRAPAPITPGSFMYRFQVAVPPDPQVLSILWPLYLAGTPPDHPGPHLGLIESFVEVLRSLADTLMSRLSDSRFPVLSISFTWLSREYTHTAERLSRGASAGFESASSAAELGAMPERSFRSFLTEGLLGLNLAVMVRERHTDLLPCLHLAAHYVLLELLSREFGPNGAAGGGGPATQMAGPCPPIPRDFLTHLGPGGRPLPAGSVSQEHIDSHHLEWLLHCNVPLRVSLLGFLPVTLIQDLRAYYVGKFVSVRGTVVRTSNIKPVALSGEFSCVKCLGQQVVLFTEGRFQPPARCLGRGCRGKVFEFLRDSPGTTTCDWQQIKIQELPREDAGETADDAMAGRIPKNIAVDLPPYLVDSCVPGDVVTVTGTVKLVGTEESDSSGSTGAGTGEGSSSRKRNRNATTFFLYLEALGVESSRANDAGDLEHTNSTADSRVSSDSYSGSDQSFSVRDLYSIRYIASRPALFRRLVHSMCPAIHGHSIVKAGFLLALFGGRRKHTGNDDRLSVRHDSHILVVGDPGMGKSQLLKAVSSIAPRSVYVSGINATSTGLTVTLHRDPDTGDFALEAGALVLADQGICCIDEFDKMGTNHQALLEAMEQQSISIAKAGICCTLPSRTSILAAANPIGGHYDKNKTVSENLKLSNAILSRFDLIFILLDTPDSELDRVLSAHVMSLHSGLGPGERADARSPSQGHGHVPQQQQQQPPPPPPHPSAAAGNAMPSRAPGDLDADAFIRDLSTAPSGFSPFPPKLLRKYILYARTYVFPTLTPKAAGILQRFYLELRSKYAAYDSTLITTRQLESLIRLAEAHARAHLREFVLEEDALAATALMKHSVFSTLEDEHNQLQFGRAQHGTGSSNRNAQRRFLSQLEILASARGDHNFTRGELMDLARVLQIGNPNSFIDNLNLNGFLLYQGSNRFRLFTS</sequence>
<keyword evidence="5 9" id="KW-0067">ATP-binding</keyword>
<dbReference type="Pfam" id="PF25051">
    <property type="entry name" value="WHD_MCM8"/>
    <property type="match status" value="1"/>
</dbReference>
<dbReference type="EC" id="3.6.4.12" evidence="3"/>
<evidence type="ECO:0000313" key="12">
    <source>
        <dbReference type="EMBL" id="KCV68233.1"/>
    </source>
</evidence>
<reference evidence="12" key="1">
    <citation type="submission" date="2013-04" db="EMBL/GenBank/DDBJ databases">
        <title>The Genome Sequence of Fonticula alba ATCC 38817.</title>
        <authorList>
            <consortium name="The Broad Institute Genomics Platform"/>
            <person name="Russ C."/>
            <person name="Cuomo C."/>
            <person name="Burger G."/>
            <person name="Gray M.W."/>
            <person name="Holland P.W.H."/>
            <person name="King N."/>
            <person name="Lang F.B.F."/>
            <person name="Roger A.J."/>
            <person name="Ruiz-Trillo I."/>
            <person name="Brown M."/>
            <person name="Walker B."/>
            <person name="Young S."/>
            <person name="Zeng Q."/>
            <person name="Gargeya S."/>
            <person name="Fitzgerald M."/>
            <person name="Haas B."/>
            <person name="Abouelleil A."/>
            <person name="Allen A.W."/>
            <person name="Alvarado L."/>
            <person name="Arachchi H.M."/>
            <person name="Berlin A.M."/>
            <person name="Chapman S.B."/>
            <person name="Gainer-Dewar J."/>
            <person name="Goldberg J."/>
            <person name="Griggs A."/>
            <person name="Gujja S."/>
            <person name="Hansen M."/>
            <person name="Howarth C."/>
            <person name="Imamovic A."/>
            <person name="Ireland A."/>
            <person name="Larimer J."/>
            <person name="McCowan C."/>
            <person name="Murphy C."/>
            <person name="Pearson M."/>
            <person name="Poon T.W."/>
            <person name="Priest M."/>
            <person name="Roberts A."/>
            <person name="Saif S."/>
            <person name="Shea T."/>
            <person name="Sisk P."/>
            <person name="Sykes S."/>
            <person name="Wortman J."/>
            <person name="Nusbaum C."/>
            <person name="Birren B."/>
        </authorList>
    </citation>
    <scope>NUCLEOTIDE SEQUENCE [LARGE SCALE GENOMIC DNA]</scope>
    <source>
        <strain evidence="12">ATCC 38817</strain>
    </source>
</reference>
<comment type="similarity">
    <text evidence="2 9">Belongs to the MCM family.</text>
</comment>
<keyword evidence="13" id="KW-1185">Reference proteome</keyword>
<dbReference type="STRING" id="691883.A0A058Z2S1"/>
<feature type="compositionally biased region" description="Low complexity" evidence="10">
    <location>
        <begin position="33"/>
        <end position="43"/>
    </location>
</feature>
<dbReference type="PROSITE" id="PS50051">
    <property type="entry name" value="MCM_2"/>
    <property type="match status" value="1"/>
</dbReference>
<dbReference type="Pfam" id="PF00493">
    <property type="entry name" value="MCM"/>
    <property type="match status" value="1"/>
</dbReference>
<dbReference type="PRINTS" id="PR01657">
    <property type="entry name" value="MCMFAMILY"/>
</dbReference>
<evidence type="ECO:0000256" key="1">
    <source>
        <dbReference type="ARBA" id="ARBA00004123"/>
    </source>
</evidence>
<dbReference type="InterPro" id="IPR041562">
    <property type="entry name" value="MCM_lid"/>
</dbReference>
<evidence type="ECO:0000256" key="4">
    <source>
        <dbReference type="ARBA" id="ARBA00022741"/>
    </source>
</evidence>
<dbReference type="PANTHER" id="PTHR11630:SF47">
    <property type="entry name" value="DNA HELICASE MCM8"/>
    <property type="match status" value="1"/>
</dbReference>
<evidence type="ECO:0000256" key="10">
    <source>
        <dbReference type="SAM" id="MobiDB-lite"/>
    </source>
</evidence>
<feature type="compositionally biased region" description="Gly residues" evidence="10">
    <location>
        <begin position="18"/>
        <end position="32"/>
    </location>
</feature>
<feature type="domain" description="MCM C-terminal AAA(+) ATPase" evidence="11">
    <location>
        <begin position="576"/>
        <end position="783"/>
    </location>
</feature>
<dbReference type="InterPro" id="IPR003593">
    <property type="entry name" value="AAA+_ATPase"/>
</dbReference>
<dbReference type="Pfam" id="PF17855">
    <property type="entry name" value="MCM_lid"/>
    <property type="match status" value="1"/>
</dbReference>
<accession>A0A058Z2S1</accession>
<feature type="compositionally biased region" description="Gly residues" evidence="10">
    <location>
        <begin position="51"/>
        <end position="60"/>
    </location>
</feature>
<evidence type="ECO:0000256" key="3">
    <source>
        <dbReference type="ARBA" id="ARBA00012551"/>
    </source>
</evidence>
<evidence type="ECO:0000256" key="5">
    <source>
        <dbReference type="ARBA" id="ARBA00022840"/>
    </source>
</evidence>
<comment type="subcellular location">
    <subcellularLocation>
        <location evidence="1">Nucleus</location>
    </subcellularLocation>
</comment>
<dbReference type="Gene3D" id="2.40.50.140">
    <property type="entry name" value="Nucleic acid-binding proteins"/>
    <property type="match status" value="1"/>
</dbReference>
<dbReference type="CDD" id="cd22247">
    <property type="entry name" value="MCM8_WHD"/>
    <property type="match status" value="1"/>
</dbReference>
<name>A0A058Z2S1_FONAL</name>
<dbReference type="GO" id="GO:0006310">
    <property type="term" value="P:DNA recombination"/>
    <property type="evidence" value="ECO:0007669"/>
    <property type="project" value="UniProtKB-ARBA"/>
</dbReference>
<dbReference type="InterPro" id="IPR031327">
    <property type="entry name" value="MCM"/>
</dbReference>
<dbReference type="GO" id="GO:0003697">
    <property type="term" value="F:single-stranded DNA binding"/>
    <property type="evidence" value="ECO:0007669"/>
    <property type="project" value="TreeGrafter"/>
</dbReference>
<dbReference type="Gene3D" id="3.40.50.300">
    <property type="entry name" value="P-loop containing nucleotide triphosphate hydrolases"/>
    <property type="match status" value="1"/>
</dbReference>
<dbReference type="GO" id="GO:0017116">
    <property type="term" value="F:single-stranded DNA helicase activity"/>
    <property type="evidence" value="ECO:0007669"/>
    <property type="project" value="TreeGrafter"/>
</dbReference>
<proteinExistence type="inferred from homology"/>
<dbReference type="Pfam" id="PF17207">
    <property type="entry name" value="MCM_OB"/>
    <property type="match status" value="1"/>
</dbReference>
<dbReference type="InterPro" id="IPR056875">
    <property type="entry name" value="MCM8/REC_WHD"/>
</dbReference>
<dbReference type="Proteomes" id="UP000030693">
    <property type="component" value="Unassembled WGS sequence"/>
</dbReference>
<dbReference type="InterPro" id="IPR012340">
    <property type="entry name" value="NA-bd_OB-fold"/>
</dbReference>
<dbReference type="PROSITE" id="PS00847">
    <property type="entry name" value="MCM_1"/>
    <property type="match status" value="1"/>
</dbReference>
<dbReference type="PANTHER" id="PTHR11630">
    <property type="entry name" value="DNA REPLICATION LICENSING FACTOR MCM FAMILY MEMBER"/>
    <property type="match status" value="1"/>
</dbReference>
<dbReference type="OrthoDB" id="422555at2759"/>
<dbReference type="InterPro" id="IPR027417">
    <property type="entry name" value="P-loop_NTPase"/>
</dbReference>
<evidence type="ECO:0000259" key="11">
    <source>
        <dbReference type="PROSITE" id="PS50051"/>
    </source>
</evidence>
<dbReference type="SMART" id="SM00382">
    <property type="entry name" value="AAA"/>
    <property type="match status" value="1"/>
</dbReference>
<protein>
    <recommendedName>
        <fullName evidence="3">DNA helicase</fullName>
        <ecNumber evidence="3">3.6.4.12</ecNumber>
    </recommendedName>
    <alternativeName>
        <fullName evidence="8">Minichromosome maintenance 8</fullName>
    </alternativeName>
</protein>
<evidence type="ECO:0000256" key="7">
    <source>
        <dbReference type="ARBA" id="ARBA00023242"/>
    </source>
</evidence>
<organism evidence="12">
    <name type="scientific">Fonticula alba</name>
    <name type="common">Slime mold</name>
    <dbReference type="NCBI Taxonomy" id="691883"/>
    <lineage>
        <taxon>Eukaryota</taxon>
        <taxon>Rotosphaerida</taxon>
        <taxon>Fonticulaceae</taxon>
        <taxon>Fonticula</taxon>
    </lineage>
</organism>
<dbReference type="EMBL" id="KB932209">
    <property type="protein sequence ID" value="KCV68233.1"/>
    <property type="molecule type" value="Genomic_DNA"/>
</dbReference>
<dbReference type="AlphaFoldDB" id="A0A058Z2S1"/>
<dbReference type="SMART" id="SM00350">
    <property type="entry name" value="MCM"/>
    <property type="match status" value="1"/>
</dbReference>
<dbReference type="GO" id="GO:0005634">
    <property type="term" value="C:nucleus"/>
    <property type="evidence" value="ECO:0007669"/>
    <property type="project" value="UniProtKB-SubCell"/>
</dbReference>
<gene>
    <name evidence="12" type="ORF">H696_05157</name>
</gene>
<evidence type="ECO:0000256" key="9">
    <source>
        <dbReference type="RuleBase" id="RU004070"/>
    </source>
</evidence>
<feature type="region of interest" description="Disordered" evidence="10">
    <location>
        <begin position="487"/>
        <end position="508"/>
    </location>
</feature>
<dbReference type="SUPFAM" id="SSF50249">
    <property type="entry name" value="Nucleic acid-binding proteins"/>
    <property type="match status" value="1"/>
</dbReference>
<dbReference type="RefSeq" id="XP_009497287.1">
    <property type="nucleotide sequence ID" value="XM_009499012.1"/>
</dbReference>
<evidence type="ECO:0000313" key="13">
    <source>
        <dbReference type="Proteomes" id="UP000030693"/>
    </source>
</evidence>
<evidence type="ECO:0000256" key="6">
    <source>
        <dbReference type="ARBA" id="ARBA00023125"/>
    </source>
</evidence>
<feature type="compositionally biased region" description="Low complexity" evidence="10">
    <location>
        <begin position="541"/>
        <end position="557"/>
    </location>
</feature>
<dbReference type="GeneID" id="20529882"/>
<dbReference type="eggNOG" id="KOG0480">
    <property type="taxonomic scope" value="Eukaryota"/>
</dbReference>
<feature type="region of interest" description="Disordered" evidence="10">
    <location>
        <begin position="790"/>
        <end position="833"/>
    </location>
</feature>
<keyword evidence="4 9" id="KW-0547">Nucleotide-binding</keyword>
<dbReference type="InterPro" id="IPR033762">
    <property type="entry name" value="MCM_OB"/>
</dbReference>
<keyword evidence="7" id="KW-0539">Nucleus</keyword>
<dbReference type="InterPro" id="IPR001208">
    <property type="entry name" value="MCM_dom"/>
</dbReference>
<dbReference type="GO" id="GO:0005524">
    <property type="term" value="F:ATP binding"/>
    <property type="evidence" value="ECO:0007669"/>
    <property type="project" value="UniProtKB-KW"/>
</dbReference>
<dbReference type="Gene3D" id="2.20.28.10">
    <property type="match status" value="1"/>
</dbReference>
<evidence type="ECO:0000256" key="8">
    <source>
        <dbReference type="ARBA" id="ARBA00042306"/>
    </source>
</evidence>
<feature type="region of interest" description="Disordered" evidence="10">
    <location>
        <begin position="1"/>
        <end position="112"/>
    </location>
</feature>
<dbReference type="GO" id="GO:0042555">
    <property type="term" value="C:MCM complex"/>
    <property type="evidence" value="ECO:0007669"/>
    <property type="project" value="TreeGrafter"/>
</dbReference>
<dbReference type="GO" id="GO:0006260">
    <property type="term" value="P:DNA replication"/>
    <property type="evidence" value="ECO:0007669"/>
    <property type="project" value="InterPro"/>
</dbReference>
<dbReference type="InterPro" id="IPR018525">
    <property type="entry name" value="MCM_CS"/>
</dbReference>
<evidence type="ECO:0000256" key="2">
    <source>
        <dbReference type="ARBA" id="ARBA00008010"/>
    </source>
</evidence>
<keyword evidence="6 9" id="KW-0238">DNA-binding</keyword>
<feature type="region of interest" description="Disordered" evidence="10">
    <location>
        <begin position="531"/>
        <end position="557"/>
    </location>
</feature>